<gene>
    <name evidence="10" type="primary">LOC111128930</name>
</gene>
<dbReference type="InterPro" id="IPR028194">
    <property type="entry name" value="CC167"/>
</dbReference>
<reference evidence="10" key="1">
    <citation type="submission" date="2025-08" db="UniProtKB">
        <authorList>
            <consortium name="RefSeq"/>
        </authorList>
    </citation>
    <scope>IDENTIFICATION</scope>
    <source>
        <tissue evidence="10">Whole sample</tissue>
    </source>
</reference>
<evidence type="ECO:0000313" key="9">
    <source>
        <dbReference type="Proteomes" id="UP000694844"/>
    </source>
</evidence>
<evidence type="ECO:0000256" key="2">
    <source>
        <dbReference type="ARBA" id="ARBA00022350"/>
    </source>
</evidence>
<name>A0A8B8DRY0_CRAVI</name>
<keyword evidence="9" id="KW-1185">Reference proteome</keyword>
<dbReference type="RefSeq" id="XP_022330605.1">
    <property type="nucleotide sequence ID" value="XM_022474897.1"/>
</dbReference>
<protein>
    <recommendedName>
        <fullName evidence="2">Coiled-coil domain-containing protein 167</fullName>
    </recommendedName>
</protein>
<keyword evidence="4 8" id="KW-1133">Transmembrane helix</keyword>
<organism evidence="9 10">
    <name type="scientific">Crassostrea virginica</name>
    <name type="common">Eastern oyster</name>
    <dbReference type="NCBI Taxonomy" id="6565"/>
    <lineage>
        <taxon>Eukaryota</taxon>
        <taxon>Metazoa</taxon>
        <taxon>Spiralia</taxon>
        <taxon>Lophotrochozoa</taxon>
        <taxon>Mollusca</taxon>
        <taxon>Bivalvia</taxon>
        <taxon>Autobranchia</taxon>
        <taxon>Pteriomorphia</taxon>
        <taxon>Ostreida</taxon>
        <taxon>Ostreoidea</taxon>
        <taxon>Ostreidae</taxon>
        <taxon>Crassostrea</taxon>
    </lineage>
</organism>
<feature type="transmembrane region" description="Helical" evidence="8">
    <location>
        <begin position="71"/>
        <end position="90"/>
    </location>
</feature>
<evidence type="ECO:0000256" key="7">
    <source>
        <dbReference type="SAM" id="Coils"/>
    </source>
</evidence>
<keyword evidence="3 8" id="KW-0812">Transmembrane</keyword>
<feature type="coiled-coil region" evidence="7">
    <location>
        <begin position="9"/>
        <end position="67"/>
    </location>
</feature>
<dbReference type="AlphaFoldDB" id="A0A8B8DRY0"/>
<proteinExistence type="predicted"/>
<evidence type="ECO:0000256" key="5">
    <source>
        <dbReference type="ARBA" id="ARBA00023054"/>
    </source>
</evidence>
<keyword evidence="6 8" id="KW-0472">Membrane</keyword>
<evidence type="ECO:0000256" key="4">
    <source>
        <dbReference type="ARBA" id="ARBA00022989"/>
    </source>
</evidence>
<dbReference type="PANTHER" id="PTHR31759:SF1">
    <property type="entry name" value="COILED-COIL DOMAIN-CONTAINING PROTEIN 167"/>
    <property type="match status" value="1"/>
</dbReference>
<dbReference type="PANTHER" id="PTHR31759">
    <property type="entry name" value="COILED-COIL DOMAIN-CONTAINING PROTEIN 167"/>
    <property type="match status" value="1"/>
</dbReference>
<evidence type="ECO:0000256" key="8">
    <source>
        <dbReference type="SAM" id="Phobius"/>
    </source>
</evidence>
<dbReference type="GeneID" id="111128930"/>
<evidence type="ECO:0000313" key="10">
    <source>
        <dbReference type="RefSeq" id="XP_022330605.1"/>
    </source>
</evidence>
<evidence type="ECO:0000256" key="3">
    <source>
        <dbReference type="ARBA" id="ARBA00022692"/>
    </source>
</evidence>
<evidence type="ECO:0000256" key="1">
    <source>
        <dbReference type="ARBA" id="ARBA00004167"/>
    </source>
</evidence>
<sequence length="92" mass="11105">MVQTIVTQIEDLETKIRDCDSRLQTIDDTIRLKELTEEERQNLHEEEKQIKKKLSTYEGDLKDLRKENRRTMLVSVCLVGMLYLLYTWLWET</sequence>
<accession>A0A8B8DRY0</accession>
<dbReference type="Pfam" id="PF15188">
    <property type="entry name" value="CCDC-167"/>
    <property type="match status" value="1"/>
</dbReference>
<keyword evidence="5 7" id="KW-0175">Coiled coil</keyword>
<dbReference type="Proteomes" id="UP000694844">
    <property type="component" value="Chromosome 4"/>
</dbReference>
<dbReference type="OrthoDB" id="5969463at2759"/>
<evidence type="ECO:0000256" key="6">
    <source>
        <dbReference type="ARBA" id="ARBA00023136"/>
    </source>
</evidence>
<comment type="subcellular location">
    <subcellularLocation>
        <location evidence="1">Membrane</location>
        <topology evidence="1">Single-pass membrane protein</topology>
    </subcellularLocation>
</comment>
<dbReference type="GO" id="GO:0016020">
    <property type="term" value="C:membrane"/>
    <property type="evidence" value="ECO:0007669"/>
    <property type="project" value="UniProtKB-SubCell"/>
</dbReference>